<protein>
    <submittedName>
        <fullName evidence="1">Uncharacterized protein</fullName>
    </submittedName>
</protein>
<comment type="caution">
    <text evidence="1">The sequence shown here is derived from an EMBL/GenBank/DDBJ whole genome shotgun (WGS) entry which is preliminary data.</text>
</comment>
<accession>A0A0F9TZS9</accession>
<proteinExistence type="predicted"/>
<dbReference type="AlphaFoldDB" id="A0A0F9TZS9"/>
<reference evidence="1" key="1">
    <citation type="journal article" date="2015" name="Nature">
        <title>Complex archaea that bridge the gap between prokaryotes and eukaryotes.</title>
        <authorList>
            <person name="Spang A."/>
            <person name="Saw J.H."/>
            <person name="Jorgensen S.L."/>
            <person name="Zaremba-Niedzwiedzka K."/>
            <person name="Martijn J."/>
            <person name="Lind A.E."/>
            <person name="van Eijk R."/>
            <person name="Schleper C."/>
            <person name="Guy L."/>
            <person name="Ettema T.J."/>
        </authorList>
    </citation>
    <scope>NUCLEOTIDE SEQUENCE</scope>
</reference>
<name>A0A0F9TZS9_9ZZZZ</name>
<dbReference type="EMBL" id="LAZR01001307">
    <property type="protein sequence ID" value="KKN46883.1"/>
    <property type="molecule type" value="Genomic_DNA"/>
</dbReference>
<organism evidence="1">
    <name type="scientific">marine sediment metagenome</name>
    <dbReference type="NCBI Taxonomy" id="412755"/>
    <lineage>
        <taxon>unclassified sequences</taxon>
        <taxon>metagenomes</taxon>
        <taxon>ecological metagenomes</taxon>
    </lineage>
</organism>
<evidence type="ECO:0000313" key="1">
    <source>
        <dbReference type="EMBL" id="KKN46883.1"/>
    </source>
</evidence>
<sequence>MSDTDLVLTGIGIPDFSARGLRENLRPIDGGSLRRTVNGALVDVTESSFRKYALAITGSDQEPPAFDSIWRGQSVTVDALTKLSYPTSGGSPGRTVVPGSSVVNGSFTVYRPRLTMLVVDWTLERDEWGAVIGWSLDLEEV</sequence>
<gene>
    <name evidence="1" type="ORF">LCGC14_0668500</name>
</gene>